<dbReference type="InterPro" id="IPR003938">
    <property type="entry name" value="K_chnl_volt-dep_EAG/ELK/ERG"/>
</dbReference>
<dbReference type="FunFam" id="1.10.1200.260:FF:000002">
    <property type="entry name" value="Potassium voltage-gated channel subfamily H member 8"/>
    <property type="match status" value="1"/>
</dbReference>
<keyword evidence="7" id="KW-0851">Voltage-gated channel</keyword>
<evidence type="ECO:0000256" key="12">
    <source>
        <dbReference type="ARBA" id="ARBA00023180"/>
    </source>
</evidence>
<dbReference type="InterPro" id="IPR050818">
    <property type="entry name" value="KCNH_animal-type"/>
</dbReference>
<evidence type="ECO:0000256" key="1">
    <source>
        <dbReference type="ARBA" id="ARBA00004651"/>
    </source>
</evidence>
<evidence type="ECO:0000256" key="18">
    <source>
        <dbReference type="ARBA" id="ARBA00072860"/>
    </source>
</evidence>
<dbReference type="InterPro" id="IPR000700">
    <property type="entry name" value="PAS-assoc_C"/>
</dbReference>
<dbReference type="GO" id="GO:0005886">
    <property type="term" value="C:plasma membrane"/>
    <property type="evidence" value="ECO:0007669"/>
    <property type="project" value="UniProtKB-SubCell"/>
</dbReference>
<reference evidence="28 29" key="1">
    <citation type="submission" date="2020-08" db="EMBL/GenBank/DDBJ databases">
        <authorList>
            <person name="Hejnol A."/>
        </authorList>
    </citation>
    <scope>NUCLEOTIDE SEQUENCE [LARGE SCALE GENOMIC DNA]</scope>
</reference>
<dbReference type="Proteomes" id="UP000549394">
    <property type="component" value="Unassembled WGS sequence"/>
</dbReference>
<comment type="similarity">
    <text evidence="16">Belongs to the potassium channel family. H (Eag) (TC 1.A.1.20) subfamily. Kv12.2/KCNH3 sub-subfamily.</text>
</comment>
<evidence type="ECO:0000256" key="22">
    <source>
        <dbReference type="SAM" id="Coils"/>
    </source>
</evidence>
<evidence type="ECO:0000256" key="10">
    <source>
        <dbReference type="ARBA" id="ARBA00023065"/>
    </source>
</evidence>
<evidence type="ECO:0000256" key="5">
    <source>
        <dbReference type="ARBA" id="ARBA00022692"/>
    </source>
</evidence>
<feature type="coiled-coil region" evidence="22">
    <location>
        <begin position="58"/>
        <end position="85"/>
    </location>
</feature>
<dbReference type="SMART" id="SM00086">
    <property type="entry name" value="PAC"/>
    <property type="match status" value="1"/>
</dbReference>
<dbReference type="InterPro" id="IPR003950">
    <property type="entry name" value="K_chnl_volt-dep_ELK"/>
</dbReference>
<dbReference type="SUPFAM" id="SSF51206">
    <property type="entry name" value="cAMP-binding domain-like"/>
    <property type="match status" value="1"/>
</dbReference>
<dbReference type="Gene3D" id="1.10.287.70">
    <property type="match status" value="1"/>
</dbReference>
<keyword evidence="5 24" id="KW-0812">Transmembrane</keyword>
<protein>
    <recommendedName>
        <fullName evidence="18">Voltage-gated inwardly rectifying potassium channel KCNH3</fullName>
    </recommendedName>
    <alternativeName>
        <fullName evidence="20">Ether-a-go-go-like potassium channel 2</fullName>
    </alternativeName>
    <alternativeName>
        <fullName evidence="19">Potassium voltage-gated channel subfamily H member 3</fullName>
    </alternativeName>
    <alternativeName>
        <fullName evidence="21">Voltage-gated potassium channel subunit Kv12.2</fullName>
    </alternativeName>
</protein>
<comment type="caution">
    <text evidence="28">The sequence shown here is derived from an EMBL/GenBank/DDBJ whole genome shotgun (WGS) entry which is preliminary data.</text>
</comment>
<proteinExistence type="inferred from homology"/>
<evidence type="ECO:0000256" key="17">
    <source>
        <dbReference type="ARBA" id="ARBA00065546"/>
    </source>
</evidence>
<evidence type="ECO:0000256" key="3">
    <source>
        <dbReference type="ARBA" id="ARBA00022475"/>
    </source>
</evidence>
<keyword evidence="3" id="KW-1003">Cell membrane</keyword>
<feature type="domain" description="Cyclic nucleotide-binding" evidence="25">
    <location>
        <begin position="579"/>
        <end position="643"/>
    </location>
</feature>
<dbReference type="Gene3D" id="1.10.1200.260">
    <property type="match status" value="1"/>
</dbReference>
<evidence type="ECO:0000256" key="8">
    <source>
        <dbReference type="ARBA" id="ARBA00022958"/>
    </source>
</evidence>
<keyword evidence="11 24" id="KW-0472">Membrane</keyword>
<evidence type="ECO:0000256" key="15">
    <source>
        <dbReference type="ARBA" id="ARBA00053640"/>
    </source>
</evidence>
<dbReference type="Gene3D" id="2.60.120.10">
    <property type="entry name" value="Jelly Rolls"/>
    <property type="match status" value="1"/>
</dbReference>
<dbReference type="PANTHER" id="PTHR10217:SF637">
    <property type="entry name" value="EAG-LIKE K[+] CHANNEL, ISOFORM A"/>
    <property type="match status" value="1"/>
</dbReference>
<dbReference type="SUPFAM" id="SSF81324">
    <property type="entry name" value="Voltage-gated potassium channels"/>
    <property type="match status" value="1"/>
</dbReference>
<evidence type="ECO:0000256" key="7">
    <source>
        <dbReference type="ARBA" id="ARBA00022882"/>
    </source>
</evidence>
<keyword evidence="13" id="KW-0407">Ion channel</keyword>
<evidence type="ECO:0000256" key="16">
    <source>
        <dbReference type="ARBA" id="ARBA00060723"/>
    </source>
</evidence>
<dbReference type="Pfam" id="PF13426">
    <property type="entry name" value="PAS_9"/>
    <property type="match status" value="1"/>
</dbReference>
<dbReference type="SUPFAM" id="SSF55785">
    <property type="entry name" value="PYP-like sensor domain (PAS domain)"/>
    <property type="match status" value="1"/>
</dbReference>
<keyword evidence="10" id="KW-0406">Ion transport</keyword>
<evidence type="ECO:0000256" key="6">
    <source>
        <dbReference type="ARBA" id="ARBA00022826"/>
    </source>
</evidence>
<evidence type="ECO:0000256" key="2">
    <source>
        <dbReference type="ARBA" id="ARBA00022448"/>
    </source>
</evidence>
<keyword evidence="6" id="KW-0631">Potassium channel</keyword>
<dbReference type="InterPro" id="IPR014710">
    <property type="entry name" value="RmlC-like_jellyroll"/>
</dbReference>
<dbReference type="InterPro" id="IPR035965">
    <property type="entry name" value="PAS-like_dom_sf"/>
</dbReference>
<accession>A0A7I8W4W1</accession>
<evidence type="ECO:0000313" key="28">
    <source>
        <dbReference type="EMBL" id="CAD5122710.1"/>
    </source>
</evidence>
<evidence type="ECO:0000256" key="19">
    <source>
        <dbReference type="ARBA" id="ARBA00075971"/>
    </source>
</evidence>
<keyword evidence="4" id="KW-0633">Potassium transport</keyword>
<evidence type="ECO:0000256" key="9">
    <source>
        <dbReference type="ARBA" id="ARBA00022989"/>
    </source>
</evidence>
<dbReference type="FunFam" id="1.10.287.70:FF:000275">
    <property type="entry name" value="Potassium voltage-gated channel subfamily H member 8"/>
    <property type="match status" value="1"/>
</dbReference>
<dbReference type="InterPro" id="IPR005821">
    <property type="entry name" value="Ion_trans_dom"/>
</dbReference>
<evidence type="ECO:0000256" key="21">
    <source>
        <dbReference type="ARBA" id="ARBA00082966"/>
    </source>
</evidence>
<evidence type="ECO:0000259" key="27">
    <source>
        <dbReference type="PROSITE" id="PS50113"/>
    </source>
</evidence>
<sequence>MNFYVQHTDSNFVLGNAQAQGYPIVYCSDGFCELTGFARAQVMSKSCACRFLQGPETADEEKVKIDKALEKHEELKTEVMFYKKDGSAFLCLLDIVPIKNEKGEVVLFLASHKDISNEKSVAFEGSDGILGDAKGDLNLLKQRRTRCGVVLPPGGDQTSNEKSDDSYKYSRRRSRAVLYHLSGQFDKQKNTKSKLQLNKIKNFSGSTQIPEYKVQEIKAHKFIILHYGIFKIGWDWLILFCTFYIAIIVPYNATFGSQPKNGTNSFVPPPGADEDKSRASIVSDVMVEMLFIIGQTKYYIFVLKILDIILNFRTTYVSKSGQVVYEPKLIAINYLRGLFLLDLLAAIPFDLLYAFQVNTGTLIHLLKVARLLRLARLMQKLDRYSQYSFVVLTLLMAMFSVLAHWLACIWYYIGIKESSNNGWLYQLSEKLDEPVVNNTFKIPSKGTAYISALYFTCTSLTSVGFGNVSANTNAEKVFSIIAMLIGALMHALVFGNVTAIIQRMYARRTTYHTKTQDLKDFIRAHHITKPLKTRMQEFFQTSWSLNNGIDLDSILKDFPEEMRGDISMHLHRDILSLPVFENACQGCLKTVAQQIKTVFCGPGEYLIHKGDAVQSIFFVSSGSMEILKQGMVVAILGKGDLFGCHLSDIKKAIVKSGCDVKSLTYCDLQCLSLKGLQSLMDVYPEFVEKFEEDIQHDLTYNLKEEMENADNEINGGLSMTLPSISEDDEEVDEEDDDDCTVMPAITVNRNTYNTQQEEKQAEVLTKLLSSDLEVSNTRRRSYETNTKKRGIFPHCDTNLRTYFTAPQLHTIPQEKKFNKNDFATFEELDENEKEYLTFECSSHHSSKSDIRRLDSQINVLHEEVSSLRTDVKSIMKMLHILCSNSGPLCSKHCLSDNPSDKSSPNHSLSTCRKCSSSEEFSEQPPPLSTDF</sequence>
<keyword evidence="8" id="KW-0630">Potassium</keyword>
<evidence type="ECO:0000256" key="13">
    <source>
        <dbReference type="ARBA" id="ARBA00023303"/>
    </source>
</evidence>
<gene>
    <name evidence="28" type="ORF">DGYR_LOCUS10487</name>
</gene>
<dbReference type="GO" id="GO:0042391">
    <property type="term" value="P:regulation of membrane potential"/>
    <property type="evidence" value="ECO:0007669"/>
    <property type="project" value="TreeGrafter"/>
</dbReference>
<dbReference type="OrthoDB" id="432483at2759"/>
<comment type="function">
    <text evidence="15">Pore-forming (alpha) subunit of a voltage-gated inwardly rectifying potassium channel. Charactherized by a fast rate of activation during depolarization followed by a rapid inactivation at much more depolarized value causing inward rectification due to a C-type inactivation mechanism. Exhibits a rapid recovery from inactivation.</text>
</comment>
<dbReference type="PRINTS" id="PR01465">
    <property type="entry name" value="ELKCHANNEL"/>
</dbReference>
<keyword evidence="29" id="KW-1185">Reference proteome</keyword>
<keyword evidence="9 24" id="KW-1133">Transmembrane helix</keyword>
<dbReference type="NCBIfam" id="TIGR00229">
    <property type="entry name" value="sensory_box"/>
    <property type="match status" value="1"/>
</dbReference>
<dbReference type="CDD" id="cd00038">
    <property type="entry name" value="CAP_ED"/>
    <property type="match status" value="1"/>
</dbReference>
<dbReference type="GO" id="GO:0034702">
    <property type="term" value="C:monoatomic ion channel complex"/>
    <property type="evidence" value="ECO:0007669"/>
    <property type="project" value="UniProtKB-KW"/>
</dbReference>
<feature type="transmembrane region" description="Helical" evidence="24">
    <location>
        <begin position="477"/>
        <end position="501"/>
    </location>
</feature>
<evidence type="ECO:0000259" key="25">
    <source>
        <dbReference type="PROSITE" id="PS50042"/>
    </source>
</evidence>
<dbReference type="InterPro" id="IPR000595">
    <property type="entry name" value="cNMP-bd_dom"/>
</dbReference>
<dbReference type="PROSITE" id="PS50113">
    <property type="entry name" value="PAC"/>
    <property type="match status" value="1"/>
</dbReference>
<feature type="transmembrane region" description="Helical" evidence="24">
    <location>
        <begin position="387"/>
        <end position="413"/>
    </location>
</feature>
<evidence type="ECO:0000256" key="23">
    <source>
        <dbReference type="SAM" id="MobiDB-lite"/>
    </source>
</evidence>
<dbReference type="SMART" id="SM00100">
    <property type="entry name" value="cNMP"/>
    <property type="match status" value="1"/>
</dbReference>
<dbReference type="AlphaFoldDB" id="A0A7I8W4W1"/>
<evidence type="ECO:0000313" key="29">
    <source>
        <dbReference type="Proteomes" id="UP000549394"/>
    </source>
</evidence>
<feature type="compositionally biased region" description="Polar residues" evidence="23">
    <location>
        <begin position="896"/>
        <end position="914"/>
    </location>
</feature>
<comment type="catalytic activity">
    <reaction evidence="14">
        <text>K(+)(in) = K(+)(out)</text>
        <dbReference type="Rhea" id="RHEA:29463"/>
        <dbReference type="ChEBI" id="CHEBI:29103"/>
    </reaction>
</comment>
<dbReference type="FunFam" id="2.60.120.10:FF:000061">
    <property type="entry name" value="Potassium voltage-gated channel subfamily H member 3"/>
    <property type="match status" value="1"/>
</dbReference>
<comment type="subcellular location">
    <subcellularLocation>
        <location evidence="1">Cell membrane</location>
        <topology evidence="1">Multi-pass membrane protein</topology>
    </subcellularLocation>
</comment>
<dbReference type="Gene3D" id="3.30.450.20">
    <property type="entry name" value="PAS domain"/>
    <property type="match status" value="1"/>
</dbReference>
<comment type="subunit">
    <text evidence="17">The potassium channel is probably composed of a homo- or heterotetrameric complex of pore-forming alpha subunits that can associate with modulating beta subunits. Interacts with KCNE1 and KCNE3; these interactions regulate KCNH3 trafficking to the plasma membrane and its subsequent voltage-gated potassium channel activity.</text>
</comment>
<keyword evidence="22" id="KW-0175">Coiled coil</keyword>
<evidence type="ECO:0000256" key="24">
    <source>
        <dbReference type="SAM" id="Phobius"/>
    </source>
</evidence>
<feature type="domain" description="PAS" evidence="26">
    <location>
        <begin position="1"/>
        <end position="72"/>
    </location>
</feature>
<dbReference type="Pfam" id="PF00027">
    <property type="entry name" value="cNMP_binding"/>
    <property type="match status" value="1"/>
</dbReference>
<organism evidence="28 29">
    <name type="scientific">Dimorphilus gyrociliatus</name>
    <dbReference type="NCBI Taxonomy" id="2664684"/>
    <lineage>
        <taxon>Eukaryota</taxon>
        <taxon>Metazoa</taxon>
        <taxon>Spiralia</taxon>
        <taxon>Lophotrochozoa</taxon>
        <taxon>Annelida</taxon>
        <taxon>Polychaeta</taxon>
        <taxon>Polychaeta incertae sedis</taxon>
        <taxon>Dinophilidae</taxon>
        <taxon>Dimorphilus</taxon>
    </lineage>
</organism>
<dbReference type="InterPro" id="IPR001610">
    <property type="entry name" value="PAC"/>
</dbReference>
<feature type="transmembrane region" description="Helical" evidence="24">
    <location>
        <begin position="234"/>
        <end position="253"/>
    </location>
</feature>
<keyword evidence="2" id="KW-0813">Transport</keyword>
<dbReference type="PROSITE" id="PS50112">
    <property type="entry name" value="PAS"/>
    <property type="match status" value="1"/>
</dbReference>
<keyword evidence="12" id="KW-0325">Glycoprotein</keyword>
<dbReference type="InterPro" id="IPR000014">
    <property type="entry name" value="PAS"/>
</dbReference>
<evidence type="ECO:0000256" key="20">
    <source>
        <dbReference type="ARBA" id="ARBA00076368"/>
    </source>
</evidence>
<dbReference type="InterPro" id="IPR018490">
    <property type="entry name" value="cNMP-bd_dom_sf"/>
</dbReference>
<dbReference type="Pfam" id="PF00520">
    <property type="entry name" value="Ion_trans"/>
    <property type="match status" value="1"/>
</dbReference>
<dbReference type="FunFam" id="3.30.450.20:FF:000001">
    <property type="entry name" value="Potassium voltage-gated channel subfamily H member 7"/>
    <property type="match status" value="1"/>
</dbReference>
<evidence type="ECO:0000256" key="14">
    <source>
        <dbReference type="ARBA" id="ARBA00034430"/>
    </source>
</evidence>
<dbReference type="PRINTS" id="PR01463">
    <property type="entry name" value="EAGCHANLFMLY"/>
</dbReference>
<evidence type="ECO:0000259" key="26">
    <source>
        <dbReference type="PROSITE" id="PS50112"/>
    </source>
</evidence>
<feature type="transmembrane region" description="Helical" evidence="24">
    <location>
        <begin position="343"/>
        <end position="366"/>
    </location>
</feature>
<dbReference type="EMBL" id="CAJFCJ010000018">
    <property type="protein sequence ID" value="CAD5122710.1"/>
    <property type="molecule type" value="Genomic_DNA"/>
</dbReference>
<dbReference type="CDD" id="cd00130">
    <property type="entry name" value="PAS"/>
    <property type="match status" value="1"/>
</dbReference>
<name>A0A7I8W4W1_9ANNE</name>
<feature type="region of interest" description="Disordered" evidence="23">
    <location>
        <begin position="896"/>
        <end position="931"/>
    </location>
</feature>
<dbReference type="PROSITE" id="PS50042">
    <property type="entry name" value="CNMP_BINDING_3"/>
    <property type="match status" value="1"/>
</dbReference>
<feature type="domain" description="PAC" evidence="27">
    <location>
        <begin position="75"/>
        <end position="127"/>
    </location>
</feature>
<evidence type="ECO:0000256" key="4">
    <source>
        <dbReference type="ARBA" id="ARBA00022538"/>
    </source>
</evidence>
<evidence type="ECO:0000256" key="11">
    <source>
        <dbReference type="ARBA" id="ARBA00023136"/>
    </source>
</evidence>
<dbReference type="PANTHER" id="PTHR10217">
    <property type="entry name" value="VOLTAGE AND LIGAND GATED POTASSIUM CHANNEL"/>
    <property type="match status" value="1"/>
</dbReference>
<dbReference type="GO" id="GO:0005242">
    <property type="term" value="F:inward rectifier potassium channel activity"/>
    <property type="evidence" value="ECO:0007669"/>
    <property type="project" value="UniProtKB-ARBA"/>
</dbReference>